<dbReference type="Pfam" id="PF03461">
    <property type="entry name" value="TRCF"/>
    <property type="match status" value="1"/>
</dbReference>
<keyword evidence="4 9" id="KW-0378">Hydrolase</keyword>
<keyword evidence="1 9" id="KW-0963">Cytoplasm</keyword>
<dbReference type="InterPro" id="IPR014001">
    <property type="entry name" value="Helicase_ATP-bd"/>
</dbReference>
<dbReference type="SUPFAM" id="SSF52540">
    <property type="entry name" value="P-loop containing nucleoside triphosphate hydrolases"/>
    <property type="match status" value="2"/>
</dbReference>
<evidence type="ECO:0000256" key="5">
    <source>
        <dbReference type="ARBA" id="ARBA00022806"/>
    </source>
</evidence>
<dbReference type="HAMAP" id="MF_00969">
    <property type="entry name" value="TRCF"/>
    <property type="match status" value="1"/>
</dbReference>
<dbReference type="Gene3D" id="3.90.1150.50">
    <property type="entry name" value="Transcription-repair-coupling factor, D7 domain"/>
    <property type="match status" value="1"/>
</dbReference>
<dbReference type="Pfam" id="PF00270">
    <property type="entry name" value="DEAD"/>
    <property type="match status" value="1"/>
</dbReference>
<feature type="domain" description="Helicase C-terminal" evidence="11">
    <location>
        <begin position="751"/>
        <end position="908"/>
    </location>
</feature>
<keyword evidence="5" id="KW-0347">Helicase</keyword>
<reference evidence="12 13" key="1">
    <citation type="submission" date="2019-02" db="EMBL/GenBank/DDBJ databases">
        <title>Prokaryotic population dynamics and viral predation in marine succession experiment using metagenomics: the confinement effect.</title>
        <authorList>
            <person name="Haro-Moreno J.M."/>
            <person name="Rodriguez-Valera F."/>
            <person name="Lopez-Perez M."/>
        </authorList>
    </citation>
    <scope>NUCLEOTIDE SEQUENCE [LARGE SCALE GENOMIC DNA]</scope>
    <source>
        <strain evidence="12">MED-G168</strain>
    </source>
</reference>
<dbReference type="PROSITE" id="PS51194">
    <property type="entry name" value="HELICASE_CTER"/>
    <property type="match status" value="1"/>
</dbReference>
<dbReference type="InterPro" id="IPR027417">
    <property type="entry name" value="P-loop_NTPase"/>
</dbReference>
<keyword evidence="8 9" id="KW-0234">DNA repair</keyword>
<evidence type="ECO:0000256" key="3">
    <source>
        <dbReference type="ARBA" id="ARBA00022763"/>
    </source>
</evidence>
<evidence type="ECO:0000256" key="7">
    <source>
        <dbReference type="ARBA" id="ARBA00023125"/>
    </source>
</evidence>
<dbReference type="SUPFAM" id="SSF141259">
    <property type="entry name" value="CarD-like"/>
    <property type="match status" value="1"/>
</dbReference>
<dbReference type="NCBIfam" id="TIGR00580">
    <property type="entry name" value="mfd"/>
    <property type="match status" value="1"/>
</dbReference>
<dbReference type="Gene3D" id="3.40.50.11180">
    <property type="match status" value="1"/>
</dbReference>
<name>A0A520LSL1_9GAMM</name>
<evidence type="ECO:0000259" key="10">
    <source>
        <dbReference type="PROSITE" id="PS51192"/>
    </source>
</evidence>
<dbReference type="Pfam" id="PF17757">
    <property type="entry name" value="UvrB_inter"/>
    <property type="match status" value="1"/>
</dbReference>
<dbReference type="SUPFAM" id="SSF143517">
    <property type="entry name" value="TRCF domain-like"/>
    <property type="match status" value="1"/>
</dbReference>
<dbReference type="InterPro" id="IPR041471">
    <property type="entry name" value="UvrB_inter"/>
</dbReference>
<dbReference type="SMART" id="SM00490">
    <property type="entry name" value="HELICc"/>
    <property type="match status" value="1"/>
</dbReference>
<dbReference type="InterPro" id="IPR005118">
    <property type="entry name" value="TRCF_C"/>
</dbReference>
<comment type="similarity">
    <text evidence="9">In the C-terminal section; belongs to the helicase family. RecG subfamily.</text>
</comment>
<sequence length="1094" mass="124817">MLEKQHEPIAFELAQSVKTQNQKILYLCDSDKDARLIKNELNLFLSDSEIGYYPEREILPYDRFSTADSIIQERIKLLNSDKQNIKIIITSCINLFEKLPSKNFFVARKNYKINDSLTIKDLTSSLEALNYERTDKVNAINQYTIRGGVVDFYSGFQLWPIRVDFFGDQIDEIREFDPKTQNMTNKLSEFKLFSGSEICLDEESIGNFKNAWRNYFQNHDERHCEIFQSLASGQYPEGYEIYNPLIQNGDSNLIDYFSGFSLHKSNQIDQVLSSHQAFVEERYAEESIDSSRPILKPNDYNFTIADLDAYLKSAEEIKLLDQNPIIDQSEDRENQLKMLIEKQSDREIETLLITSSEQTKLDQINKQYKTTATSLPFSHHNGVFSCIHLPVRSFVSENGKFVHLNLDRVTGSETLNAKPSTTNQDSLIKKFENPFHDDEFVIHVDYGVGIYKGLELLKTNSSEEEYIQIEYLENEILYVPIRQAYLVSKFQVSQSHGVRLDSLSSAKWKVKKEKAKIKALDHAAELLDIESRRSIASSYQLVCEESVYKEFDKDFPYVLTTDQVNCIKDILKDMALIKPMNRVICGDVGFGKTEVAMRGAFVAVHAKKQVMVLAPSTVLAKQHLESFTKRFINFPVNIELLTRHTSSKNKIKIYDDFKYGKIDILIGTHALLNNDISLDNLGLLVIDEEHRFGIKQKEIIKSRQSTTHILYMSATPIPRTLNLVYSGLKDFSYLYTPPLERLSVRTFLNTQNQQIIKNAIDRELARGGQVFIVQNDISKMEGLKNQIINLVPEANIDIAHGKLAKKDITNTMNGFNSNSIDILICTTIVEMGLDIPNANTIIVIDAHNFGLSQLHQLRGRVGRSMRQAYCYLLIPTPDLKKAPKAKLDSLVKYSDLGSGYFIAQEDLEIRGAGDFLGVKQSGHIEAIGLSMYLSMLKSAVNDLKGHKEEKILDTEINFNDRALIPDSYLPVANERLKIYRSLNDSKSNEEINKILEDLKDRCGKPNDDLLNLIESSKIRILANKVGVKKIYSNLENAMITFNDNLNDQVYKKLIGLIQTGSAKIKLDNENKITLDVSENNNKRIAVARLLNELV</sequence>
<dbReference type="EMBL" id="SHBN01000022">
    <property type="protein sequence ID" value="RZO11944.1"/>
    <property type="molecule type" value="Genomic_DNA"/>
</dbReference>
<evidence type="ECO:0000256" key="2">
    <source>
        <dbReference type="ARBA" id="ARBA00022741"/>
    </source>
</evidence>
<dbReference type="AlphaFoldDB" id="A0A520LSL1"/>
<dbReference type="GO" id="GO:0006355">
    <property type="term" value="P:regulation of DNA-templated transcription"/>
    <property type="evidence" value="ECO:0007669"/>
    <property type="project" value="UniProtKB-UniRule"/>
</dbReference>
<dbReference type="GO" id="GO:0003678">
    <property type="term" value="F:DNA helicase activity"/>
    <property type="evidence" value="ECO:0007669"/>
    <property type="project" value="TreeGrafter"/>
</dbReference>
<dbReference type="Pfam" id="PF00271">
    <property type="entry name" value="Helicase_C"/>
    <property type="match status" value="1"/>
</dbReference>
<dbReference type="InterPro" id="IPR003711">
    <property type="entry name" value="CarD-like/TRCF_RID"/>
</dbReference>
<dbReference type="Pfam" id="PF02559">
    <property type="entry name" value="CarD_TRCF_RID"/>
    <property type="match status" value="1"/>
</dbReference>
<comment type="similarity">
    <text evidence="9">In the N-terminal section; belongs to the UvrB family.</text>
</comment>
<evidence type="ECO:0000313" key="13">
    <source>
        <dbReference type="Proteomes" id="UP000319023"/>
    </source>
</evidence>
<evidence type="ECO:0000313" key="12">
    <source>
        <dbReference type="EMBL" id="RZO11944.1"/>
    </source>
</evidence>
<gene>
    <name evidence="9 12" type="primary">mfd</name>
    <name evidence="12" type="ORF">EVB01_01550</name>
</gene>
<evidence type="ECO:0000256" key="9">
    <source>
        <dbReference type="HAMAP-Rule" id="MF_00969"/>
    </source>
</evidence>
<protein>
    <recommendedName>
        <fullName evidence="9">Transcription-repair-coupling factor</fullName>
        <shortName evidence="9">TRCF</shortName>
        <ecNumber evidence="9">3.6.4.-</ecNumber>
    </recommendedName>
</protein>
<evidence type="ECO:0000256" key="1">
    <source>
        <dbReference type="ARBA" id="ARBA00022490"/>
    </source>
</evidence>
<dbReference type="InterPro" id="IPR001650">
    <property type="entry name" value="Helicase_C-like"/>
</dbReference>
<dbReference type="Proteomes" id="UP000319023">
    <property type="component" value="Unassembled WGS sequence"/>
</dbReference>
<dbReference type="PANTHER" id="PTHR47964:SF1">
    <property type="entry name" value="ATP-DEPENDENT DNA HELICASE HOMOLOG RECG, CHLOROPLASTIC"/>
    <property type="match status" value="1"/>
</dbReference>
<evidence type="ECO:0000256" key="4">
    <source>
        <dbReference type="ARBA" id="ARBA00022801"/>
    </source>
</evidence>
<feature type="domain" description="Helicase ATP-binding" evidence="10">
    <location>
        <begin position="573"/>
        <end position="734"/>
    </location>
</feature>
<evidence type="ECO:0000256" key="8">
    <source>
        <dbReference type="ARBA" id="ARBA00023204"/>
    </source>
</evidence>
<dbReference type="SMART" id="SM00982">
    <property type="entry name" value="TRCF"/>
    <property type="match status" value="1"/>
</dbReference>
<dbReference type="GO" id="GO:0005737">
    <property type="term" value="C:cytoplasm"/>
    <property type="evidence" value="ECO:0007669"/>
    <property type="project" value="UniProtKB-SubCell"/>
</dbReference>
<comment type="caution">
    <text evidence="12">The sequence shown here is derived from an EMBL/GenBank/DDBJ whole genome shotgun (WGS) entry which is preliminary data.</text>
</comment>
<dbReference type="SMART" id="SM00487">
    <property type="entry name" value="DEXDc"/>
    <property type="match status" value="1"/>
</dbReference>
<dbReference type="PANTHER" id="PTHR47964">
    <property type="entry name" value="ATP-DEPENDENT DNA HELICASE HOMOLOG RECG, CHLOROPLASTIC"/>
    <property type="match status" value="1"/>
</dbReference>
<keyword evidence="7 9" id="KW-0238">DNA-binding</keyword>
<dbReference type="InterPro" id="IPR047112">
    <property type="entry name" value="RecG/Mfd"/>
</dbReference>
<dbReference type="PROSITE" id="PS51192">
    <property type="entry name" value="HELICASE_ATP_BIND_1"/>
    <property type="match status" value="1"/>
</dbReference>
<keyword evidence="6 9" id="KW-0067">ATP-binding</keyword>
<dbReference type="InterPro" id="IPR037235">
    <property type="entry name" value="TRCF-like_C_D7"/>
</dbReference>
<dbReference type="GO" id="GO:0003684">
    <property type="term" value="F:damaged DNA binding"/>
    <property type="evidence" value="ECO:0007669"/>
    <property type="project" value="InterPro"/>
</dbReference>
<dbReference type="GO" id="GO:0005524">
    <property type="term" value="F:ATP binding"/>
    <property type="evidence" value="ECO:0007669"/>
    <property type="project" value="UniProtKB-UniRule"/>
</dbReference>
<keyword evidence="2 9" id="KW-0547">Nucleotide-binding</keyword>
<dbReference type="EC" id="3.6.4.-" evidence="9"/>
<organism evidence="12 13">
    <name type="scientific">SAR86 cluster bacterium</name>
    <dbReference type="NCBI Taxonomy" id="2030880"/>
    <lineage>
        <taxon>Bacteria</taxon>
        <taxon>Pseudomonadati</taxon>
        <taxon>Pseudomonadota</taxon>
        <taxon>Gammaproteobacteria</taxon>
        <taxon>SAR86 cluster</taxon>
    </lineage>
</organism>
<keyword evidence="3 9" id="KW-0227">DNA damage</keyword>
<comment type="subcellular location">
    <subcellularLocation>
        <location evidence="9">Cytoplasm</location>
    </subcellularLocation>
</comment>
<dbReference type="Gene3D" id="3.40.50.300">
    <property type="entry name" value="P-loop containing nucleotide triphosphate hydrolases"/>
    <property type="match status" value="2"/>
</dbReference>
<dbReference type="GO" id="GO:0000716">
    <property type="term" value="P:transcription-coupled nucleotide-excision repair, DNA damage recognition"/>
    <property type="evidence" value="ECO:0007669"/>
    <property type="project" value="UniProtKB-UniRule"/>
</dbReference>
<evidence type="ECO:0000256" key="6">
    <source>
        <dbReference type="ARBA" id="ARBA00022840"/>
    </source>
</evidence>
<dbReference type="Gene3D" id="3.30.2060.10">
    <property type="entry name" value="Penicillin-binding protein 1b domain"/>
    <property type="match status" value="1"/>
</dbReference>
<dbReference type="InterPro" id="IPR011545">
    <property type="entry name" value="DEAD/DEAH_box_helicase_dom"/>
</dbReference>
<dbReference type="CDD" id="cd17991">
    <property type="entry name" value="DEXHc_TRCF"/>
    <property type="match status" value="1"/>
</dbReference>
<dbReference type="InterPro" id="IPR004576">
    <property type="entry name" value="Mfd"/>
</dbReference>
<comment type="function">
    <text evidence="9">Couples transcription and DNA repair by recognizing RNA polymerase (RNAP) stalled at DNA lesions. Mediates ATP-dependent release of RNAP and its truncated transcript from the DNA, and recruitment of nucleotide excision repair machinery to the damaged site.</text>
</comment>
<dbReference type="GO" id="GO:0016787">
    <property type="term" value="F:hydrolase activity"/>
    <property type="evidence" value="ECO:0007669"/>
    <property type="project" value="UniProtKB-KW"/>
</dbReference>
<dbReference type="InterPro" id="IPR036101">
    <property type="entry name" value="CarD-like/TRCF_RID_sf"/>
</dbReference>
<proteinExistence type="inferred from homology"/>
<dbReference type="SMART" id="SM01058">
    <property type="entry name" value="CarD_TRCF"/>
    <property type="match status" value="1"/>
</dbReference>
<evidence type="ECO:0000259" key="11">
    <source>
        <dbReference type="PROSITE" id="PS51194"/>
    </source>
</evidence>
<accession>A0A520LSL1</accession>
<dbReference type="Gene3D" id="2.40.10.170">
    <property type="match status" value="1"/>
</dbReference>